<protein>
    <submittedName>
        <fullName evidence="1">Uncharacterized protein</fullName>
    </submittedName>
</protein>
<sequence>MVSKLLIIYLIQTIFPFMARDFVRFLKKTVYILSINKTIE</sequence>
<dbReference type="Proteomes" id="UP000012227">
    <property type="component" value="Unassembled WGS sequence"/>
</dbReference>
<reference evidence="1 2" key="1">
    <citation type="submission" date="2013-03" db="EMBL/GenBank/DDBJ databases">
        <authorList>
            <person name="Harkins D.M."/>
            <person name="Durkin A.S."/>
            <person name="Brinkac L.M."/>
            <person name="Haft D.H."/>
            <person name="Selengut J.D."/>
            <person name="Sanka R."/>
            <person name="DePew J."/>
            <person name="Purushe J."/>
            <person name="Galloway R.L."/>
            <person name="Vinetz J.M."/>
            <person name="Sutton G.G."/>
            <person name="Nierman W.C."/>
            <person name="Fouts D.E."/>
        </authorList>
    </citation>
    <scope>NUCLEOTIDE SEQUENCE [LARGE SCALE GENOMIC DNA]</scope>
    <source>
        <strain evidence="1 2">Waz Holland</strain>
    </source>
</reference>
<gene>
    <name evidence="1" type="ORF">LEP1GSC199_1518</name>
</gene>
<evidence type="ECO:0000313" key="1">
    <source>
        <dbReference type="EMBL" id="EMY71544.1"/>
    </source>
</evidence>
<dbReference type="AlphaFoldDB" id="N1W5P1"/>
<evidence type="ECO:0000313" key="2">
    <source>
        <dbReference type="Proteomes" id="UP000012227"/>
    </source>
</evidence>
<dbReference type="EMBL" id="AOGY02000013">
    <property type="protein sequence ID" value="EMY71544.1"/>
    <property type="molecule type" value="Genomic_DNA"/>
</dbReference>
<accession>N1W5P1</accession>
<proteinExistence type="predicted"/>
<organism evidence="1 2">
    <name type="scientific">Leptospira vanthielii serovar Holland str. Waz Holland = ATCC 700522</name>
    <dbReference type="NCBI Taxonomy" id="1218591"/>
    <lineage>
        <taxon>Bacteria</taxon>
        <taxon>Pseudomonadati</taxon>
        <taxon>Spirochaetota</taxon>
        <taxon>Spirochaetia</taxon>
        <taxon>Leptospirales</taxon>
        <taxon>Leptospiraceae</taxon>
        <taxon>Leptospira</taxon>
    </lineage>
</organism>
<name>N1W5P1_9LEPT</name>
<comment type="caution">
    <text evidence="1">The sequence shown here is derived from an EMBL/GenBank/DDBJ whole genome shotgun (WGS) entry which is preliminary data.</text>
</comment>
<dbReference type="STRING" id="1218591.LEP1GSC199_1518"/>